<gene>
    <name evidence="1" type="ORF">DB32_004979</name>
</gene>
<protein>
    <recommendedName>
        <fullName evidence="3">Ribosome-binding factor A</fullName>
    </recommendedName>
</protein>
<sequence>MHAAAFEALSLALASADDARLDDARLMEVVPNPDDAHLLAVISAPADACESVREALSEARAYLRREIATEVNRKRAPELGFVVLATVDADAITKTEDEVR</sequence>
<accession>A0A0F6W5C8</accession>
<dbReference type="SUPFAM" id="SSF89919">
    <property type="entry name" value="Ribosome-binding factor A, RbfA"/>
    <property type="match status" value="1"/>
</dbReference>
<dbReference type="Gene3D" id="3.30.300.20">
    <property type="match status" value="1"/>
</dbReference>
<name>A0A0F6W5C8_9BACT</name>
<dbReference type="AlphaFoldDB" id="A0A0F6W5C8"/>
<keyword evidence="2" id="KW-1185">Reference proteome</keyword>
<evidence type="ECO:0008006" key="3">
    <source>
        <dbReference type="Google" id="ProtNLM"/>
    </source>
</evidence>
<dbReference type="EMBL" id="CP011125">
    <property type="protein sequence ID" value="AKF07830.1"/>
    <property type="molecule type" value="Genomic_DNA"/>
</dbReference>
<dbReference type="KEGG" id="samy:DB32_004979"/>
<proteinExistence type="predicted"/>
<dbReference type="Proteomes" id="UP000034883">
    <property type="component" value="Chromosome"/>
</dbReference>
<evidence type="ECO:0000313" key="1">
    <source>
        <dbReference type="EMBL" id="AKF07830.1"/>
    </source>
</evidence>
<dbReference type="InterPro" id="IPR023799">
    <property type="entry name" value="RbfA_dom_sf"/>
</dbReference>
<organism evidence="1 2">
    <name type="scientific">Sandaracinus amylolyticus</name>
    <dbReference type="NCBI Taxonomy" id="927083"/>
    <lineage>
        <taxon>Bacteria</taxon>
        <taxon>Pseudomonadati</taxon>
        <taxon>Myxococcota</taxon>
        <taxon>Polyangia</taxon>
        <taxon>Polyangiales</taxon>
        <taxon>Sandaracinaceae</taxon>
        <taxon>Sandaracinus</taxon>
    </lineage>
</organism>
<evidence type="ECO:0000313" key="2">
    <source>
        <dbReference type="Proteomes" id="UP000034883"/>
    </source>
</evidence>
<reference evidence="1 2" key="1">
    <citation type="submission" date="2015-03" db="EMBL/GenBank/DDBJ databases">
        <title>Genome assembly of Sandaracinus amylolyticus DSM 53668.</title>
        <authorList>
            <person name="Sharma G."/>
            <person name="Subramanian S."/>
        </authorList>
    </citation>
    <scope>NUCLEOTIDE SEQUENCE [LARGE SCALE GENOMIC DNA]</scope>
    <source>
        <strain evidence="1 2">DSM 53668</strain>
    </source>
</reference>
<dbReference type="InterPro" id="IPR015946">
    <property type="entry name" value="KH_dom-like_a/b"/>
</dbReference>